<dbReference type="AlphaFoldDB" id="A0A1N5VTI3"/>
<dbReference type="SUPFAM" id="SSF158372">
    <property type="entry name" value="AF1782-like"/>
    <property type="match status" value="1"/>
</dbReference>
<evidence type="ECO:0000313" key="3">
    <source>
        <dbReference type="Proteomes" id="UP000195607"/>
    </source>
</evidence>
<gene>
    <name evidence="2" type="ORF">CSP5_1509</name>
</gene>
<dbReference type="InterPro" id="IPR036809">
    <property type="entry name" value="AF1782-like_sf"/>
</dbReference>
<dbReference type="InterPro" id="IPR023140">
    <property type="entry name" value="DUF357"/>
</dbReference>
<sequence length="92" mass="10716">MEEKVLKYTEIENRALEVLSISVPENSLLYEFAKSSLEMVYSYFSDAKHFQEVGDLINALSCLNYSYGWLDSGVRLGIFKTDGDYRKFTFYK</sequence>
<dbReference type="Proteomes" id="UP000195607">
    <property type="component" value="Chromosome I"/>
</dbReference>
<reference evidence="2 3" key="1">
    <citation type="submission" date="2016-04" db="EMBL/GenBank/DDBJ databases">
        <authorList>
            <person name="Evans L.H."/>
            <person name="Alamgir A."/>
            <person name="Owens N."/>
            <person name="Weber N.D."/>
            <person name="Virtaneva K."/>
            <person name="Barbian K."/>
            <person name="Babar A."/>
            <person name="Rosenke K."/>
        </authorList>
    </citation>
    <scope>NUCLEOTIDE SEQUENCE [LARGE SCALE GENOMIC DNA]</scope>
    <source>
        <strain evidence="3">S5(T) (JCM 30642 \VKM B-2941)</strain>
    </source>
</reference>
<evidence type="ECO:0000259" key="1">
    <source>
        <dbReference type="Pfam" id="PF04010"/>
    </source>
</evidence>
<feature type="domain" description="DUF357" evidence="1">
    <location>
        <begin position="7"/>
        <end position="79"/>
    </location>
</feature>
<name>A0A1N5VTI3_9ARCH</name>
<evidence type="ECO:0000313" key="2">
    <source>
        <dbReference type="EMBL" id="SIM76323.1"/>
    </source>
</evidence>
<dbReference type="EMBL" id="LT671858">
    <property type="protein sequence ID" value="SIM76323.1"/>
    <property type="molecule type" value="Genomic_DNA"/>
</dbReference>
<dbReference type="Pfam" id="PF04010">
    <property type="entry name" value="DUF357"/>
    <property type="match status" value="1"/>
</dbReference>
<protein>
    <recommendedName>
        <fullName evidence="1">DUF357 domain-containing protein</fullName>
    </recommendedName>
</protein>
<proteinExistence type="predicted"/>
<accession>A0A1N5VTI3</accession>
<organism evidence="2 3">
    <name type="scientific">Cuniculiplasma divulgatum</name>
    <dbReference type="NCBI Taxonomy" id="1673428"/>
    <lineage>
        <taxon>Archaea</taxon>
        <taxon>Methanobacteriati</taxon>
        <taxon>Thermoplasmatota</taxon>
        <taxon>Thermoplasmata</taxon>
        <taxon>Thermoplasmatales</taxon>
        <taxon>Cuniculiplasmataceae</taxon>
        <taxon>Cuniculiplasma</taxon>
    </lineage>
</organism>
<dbReference type="Gene3D" id="1.20.1270.90">
    <property type="entry name" value="AF1782-like"/>
    <property type="match status" value="1"/>
</dbReference>